<feature type="compositionally biased region" description="Polar residues" evidence="1">
    <location>
        <begin position="1"/>
        <end position="24"/>
    </location>
</feature>
<dbReference type="Proteomes" id="UP000585474">
    <property type="component" value="Unassembled WGS sequence"/>
</dbReference>
<comment type="caution">
    <text evidence="2">The sequence shown here is derived from an EMBL/GenBank/DDBJ whole genome shotgun (WGS) entry which is preliminary data.</text>
</comment>
<evidence type="ECO:0000313" key="3">
    <source>
        <dbReference type="Proteomes" id="UP000585474"/>
    </source>
</evidence>
<reference evidence="2 3" key="1">
    <citation type="submission" date="2019-07" db="EMBL/GenBank/DDBJ databases">
        <title>De Novo Assembly of kiwifruit Actinidia rufa.</title>
        <authorList>
            <person name="Sugita-Konishi S."/>
            <person name="Sato K."/>
            <person name="Mori E."/>
            <person name="Abe Y."/>
            <person name="Kisaki G."/>
            <person name="Hamano K."/>
            <person name="Suezawa K."/>
            <person name="Otani M."/>
            <person name="Fukuda T."/>
            <person name="Manabe T."/>
            <person name="Gomi K."/>
            <person name="Tabuchi M."/>
            <person name="Akimitsu K."/>
            <person name="Kataoka I."/>
        </authorList>
    </citation>
    <scope>NUCLEOTIDE SEQUENCE [LARGE SCALE GENOMIC DNA]</scope>
    <source>
        <strain evidence="3">cv. Fuchu</strain>
    </source>
</reference>
<proteinExistence type="predicted"/>
<sequence>MRSSPKANPNSSNGIGNQLVQTHQPPKAEQEVADNLGSNEAFESILLFDKCNNIAWDKSSCDSTLKESPNATMDEEEHVIHERKQKLEHDPPFSFLENWLLGESGGQVEEMMELPPIF</sequence>
<dbReference type="EMBL" id="BJWL01000012">
    <property type="protein sequence ID" value="GFY98074.1"/>
    <property type="molecule type" value="Genomic_DNA"/>
</dbReference>
<feature type="region of interest" description="Disordered" evidence="1">
    <location>
        <begin position="1"/>
        <end position="35"/>
    </location>
</feature>
<gene>
    <name evidence="2" type="ORF">Acr_12g0006150</name>
</gene>
<protein>
    <submittedName>
        <fullName evidence="2">Myb domain protein 60</fullName>
    </submittedName>
</protein>
<keyword evidence="3" id="KW-1185">Reference proteome</keyword>
<accession>A0A7J0FH99</accession>
<organism evidence="2 3">
    <name type="scientific">Actinidia rufa</name>
    <dbReference type="NCBI Taxonomy" id="165716"/>
    <lineage>
        <taxon>Eukaryota</taxon>
        <taxon>Viridiplantae</taxon>
        <taxon>Streptophyta</taxon>
        <taxon>Embryophyta</taxon>
        <taxon>Tracheophyta</taxon>
        <taxon>Spermatophyta</taxon>
        <taxon>Magnoliopsida</taxon>
        <taxon>eudicotyledons</taxon>
        <taxon>Gunneridae</taxon>
        <taxon>Pentapetalae</taxon>
        <taxon>asterids</taxon>
        <taxon>Ericales</taxon>
        <taxon>Actinidiaceae</taxon>
        <taxon>Actinidia</taxon>
    </lineage>
</organism>
<dbReference type="OrthoDB" id="2143914at2759"/>
<dbReference type="AlphaFoldDB" id="A0A7J0FH99"/>
<evidence type="ECO:0000256" key="1">
    <source>
        <dbReference type="SAM" id="MobiDB-lite"/>
    </source>
</evidence>
<name>A0A7J0FH99_9ERIC</name>
<evidence type="ECO:0000313" key="2">
    <source>
        <dbReference type="EMBL" id="GFY98074.1"/>
    </source>
</evidence>